<dbReference type="PANTHER" id="PTHR31438:SF1">
    <property type="entry name" value="LYSINE N-ACYLTRANSFERASE C17G9.06C-RELATED"/>
    <property type="match status" value="1"/>
</dbReference>
<dbReference type="CDD" id="cd04301">
    <property type="entry name" value="NAT_SF"/>
    <property type="match status" value="1"/>
</dbReference>
<protein>
    <submittedName>
        <fullName evidence="3">2-aminoglycoside phosphotransferase</fullName>
    </submittedName>
</protein>
<reference evidence="3 4" key="1">
    <citation type="submission" date="2014-06" db="EMBL/GenBank/DDBJ databases">
        <title>Draft genome sequence of Bacillus manliponensis JCM 15802 (MCCC 1A00708).</title>
        <authorList>
            <person name="Lai Q."/>
            <person name="Liu Y."/>
            <person name="Shao Z."/>
        </authorList>
    </citation>
    <scope>NUCLEOTIDE SEQUENCE [LARGE SCALE GENOMIC DNA]</scope>
    <source>
        <strain evidence="3 4">JCM 15802</strain>
    </source>
</reference>
<gene>
    <name evidence="3" type="ORF">BAMA_20370</name>
</gene>
<comment type="caution">
    <text evidence="3">The sequence shown here is derived from an EMBL/GenBank/DDBJ whole genome shotgun (WGS) entry which is preliminary data.</text>
</comment>
<dbReference type="AlphaFoldDB" id="A0A073JZJ4"/>
<keyword evidence="3" id="KW-0808">Transferase</keyword>
<dbReference type="OrthoDB" id="9795206at2"/>
<dbReference type="RefSeq" id="WP_034638435.1">
    <property type="nucleotide sequence ID" value="NZ_CBCSJC010000033.1"/>
</dbReference>
<evidence type="ECO:0000259" key="2">
    <source>
        <dbReference type="PROSITE" id="PS51186"/>
    </source>
</evidence>
<evidence type="ECO:0000313" key="3">
    <source>
        <dbReference type="EMBL" id="KEK19627.1"/>
    </source>
</evidence>
<dbReference type="STRING" id="574376.BAMA_20370"/>
<dbReference type="PROSITE" id="PS51186">
    <property type="entry name" value="GNAT"/>
    <property type="match status" value="1"/>
</dbReference>
<keyword evidence="4" id="KW-1185">Reference proteome</keyword>
<dbReference type="GO" id="GO:0046677">
    <property type="term" value="P:response to antibiotic"/>
    <property type="evidence" value="ECO:0007669"/>
    <property type="project" value="UniProtKB-KW"/>
</dbReference>
<dbReference type="Gene3D" id="3.40.630.30">
    <property type="match status" value="1"/>
</dbReference>
<dbReference type="GO" id="GO:0016410">
    <property type="term" value="F:N-acyltransferase activity"/>
    <property type="evidence" value="ECO:0007669"/>
    <property type="project" value="TreeGrafter"/>
</dbReference>
<dbReference type="Proteomes" id="UP000027822">
    <property type="component" value="Unassembled WGS sequence"/>
</dbReference>
<feature type="domain" description="N-acetyltransferase" evidence="2">
    <location>
        <begin position="8"/>
        <end position="178"/>
    </location>
</feature>
<dbReference type="PANTHER" id="PTHR31438">
    <property type="entry name" value="LYSINE N-ACYLTRANSFERASE C17G9.06C-RELATED"/>
    <property type="match status" value="1"/>
</dbReference>
<sequence length="179" mass="21090">MLFQSGKISVQHVTLQDAERLSNWLTNPEVLAFYEGRDKPQSLEQVRAHYIHDDKSHEHRCIVEYEGNAIGYIQLYPVDEEWKALYGYEKEEHVWGMDQFIGDVTYWNKGIGTKLVEATITYVIEEIGAEAIAMDPRVSNERAIRCYEKCGFQKIKILKEHELHEGTLEDCWMMEYRKR</sequence>
<dbReference type="SUPFAM" id="SSF55729">
    <property type="entry name" value="Acyl-CoA N-acyltransferases (Nat)"/>
    <property type="match status" value="1"/>
</dbReference>
<dbReference type="Pfam" id="PF13523">
    <property type="entry name" value="Acetyltransf_8"/>
    <property type="match status" value="1"/>
</dbReference>
<keyword evidence="1" id="KW-0046">Antibiotic resistance</keyword>
<dbReference type="InterPro" id="IPR016181">
    <property type="entry name" value="Acyl_CoA_acyltransferase"/>
</dbReference>
<name>A0A073JZJ4_9BACI</name>
<evidence type="ECO:0000313" key="4">
    <source>
        <dbReference type="Proteomes" id="UP000027822"/>
    </source>
</evidence>
<dbReference type="eggNOG" id="COG1670">
    <property type="taxonomic scope" value="Bacteria"/>
</dbReference>
<proteinExistence type="predicted"/>
<dbReference type="EMBL" id="JOTN01000006">
    <property type="protein sequence ID" value="KEK19627.1"/>
    <property type="molecule type" value="Genomic_DNA"/>
</dbReference>
<accession>A0A073JZJ4</accession>
<organism evidence="3 4">
    <name type="scientific">Bacillus manliponensis</name>
    <dbReference type="NCBI Taxonomy" id="574376"/>
    <lineage>
        <taxon>Bacteria</taxon>
        <taxon>Bacillati</taxon>
        <taxon>Bacillota</taxon>
        <taxon>Bacilli</taxon>
        <taxon>Bacillales</taxon>
        <taxon>Bacillaceae</taxon>
        <taxon>Bacillus</taxon>
        <taxon>Bacillus cereus group</taxon>
    </lineage>
</organism>
<dbReference type="InterPro" id="IPR000182">
    <property type="entry name" value="GNAT_dom"/>
</dbReference>
<evidence type="ECO:0000256" key="1">
    <source>
        <dbReference type="ARBA" id="ARBA00023251"/>
    </source>
</evidence>